<comment type="caution">
    <text evidence="2">The sequence shown here is derived from an EMBL/GenBank/DDBJ whole genome shotgun (WGS) entry which is preliminary data.</text>
</comment>
<dbReference type="RefSeq" id="WP_268918651.1">
    <property type="nucleotide sequence ID" value="NZ_CP124548.1"/>
</dbReference>
<evidence type="ECO:0000256" key="1">
    <source>
        <dbReference type="SAM" id="MobiDB-lite"/>
    </source>
</evidence>
<keyword evidence="3" id="KW-1185">Reference proteome</keyword>
<dbReference type="Proteomes" id="UP001072034">
    <property type="component" value="Unassembled WGS sequence"/>
</dbReference>
<accession>A0ABT4ICH2</accession>
<name>A0ABT4ICH2_9ACTO</name>
<protein>
    <recommendedName>
        <fullName evidence="4">ATP-dependent DNA helicase RecG C-terminal domain-containing protein</fullName>
    </recommendedName>
</protein>
<evidence type="ECO:0000313" key="2">
    <source>
        <dbReference type="EMBL" id="MCZ0859442.1"/>
    </source>
</evidence>
<gene>
    <name evidence="2" type="ORF">OHJ16_15515</name>
</gene>
<dbReference type="EMBL" id="JAPTMY010000054">
    <property type="protein sequence ID" value="MCZ0859442.1"/>
    <property type="molecule type" value="Genomic_DNA"/>
</dbReference>
<evidence type="ECO:0008006" key="4">
    <source>
        <dbReference type="Google" id="ProtNLM"/>
    </source>
</evidence>
<evidence type="ECO:0000313" key="3">
    <source>
        <dbReference type="Proteomes" id="UP001072034"/>
    </source>
</evidence>
<sequence length="238" mass="25753">MDVIPRDAWLEAVVNAVVHRSYSMAGDHIRVSIFPHRIEVSSPGRFPGPGDPSRPLEIARYARNPRIARVCADLGITQELGEGIRRMVEDMRQAGLADPRYRQTSTSVVVRLDAVSALSSDIAARMPPGALEIISLLRSTGPLSTGEIASGMDAARPTVLRWLKSSEGKGSWNGAGSRRATRGPHGSFPGCRDCGTSRRMPEEPRTALVRRAPARAADGDSSPSEYGPAGRRLRSMYP</sequence>
<dbReference type="InterPro" id="IPR038475">
    <property type="entry name" value="RecG_C_sf"/>
</dbReference>
<feature type="region of interest" description="Disordered" evidence="1">
    <location>
        <begin position="167"/>
        <end position="238"/>
    </location>
</feature>
<dbReference type="Pfam" id="PF13749">
    <property type="entry name" value="HATPase_c_4"/>
    <property type="match status" value="1"/>
</dbReference>
<feature type="compositionally biased region" description="Basic and acidic residues" evidence="1">
    <location>
        <begin position="195"/>
        <end position="205"/>
    </location>
</feature>
<proteinExistence type="predicted"/>
<dbReference type="PANTHER" id="PTHR30595:SF6">
    <property type="entry name" value="SCHLAFEN ALBA-2 DOMAIN-CONTAINING PROTEIN"/>
    <property type="match status" value="1"/>
</dbReference>
<organism evidence="2 3">
    <name type="scientific">Actinomyces israelii</name>
    <dbReference type="NCBI Taxonomy" id="1659"/>
    <lineage>
        <taxon>Bacteria</taxon>
        <taxon>Bacillati</taxon>
        <taxon>Actinomycetota</taxon>
        <taxon>Actinomycetes</taxon>
        <taxon>Actinomycetales</taxon>
        <taxon>Actinomycetaceae</taxon>
        <taxon>Actinomyces</taxon>
    </lineage>
</organism>
<dbReference type="PANTHER" id="PTHR30595">
    <property type="entry name" value="GLPR-RELATED TRANSCRIPTIONAL REPRESSOR"/>
    <property type="match status" value="1"/>
</dbReference>
<reference evidence="2" key="1">
    <citation type="submission" date="2022-10" db="EMBL/GenBank/DDBJ databases">
        <title>Genome sequence of Actinomyces israelii ATCC 10048.</title>
        <authorList>
            <person name="Watt R.M."/>
            <person name="Tong W.M."/>
        </authorList>
    </citation>
    <scope>NUCLEOTIDE SEQUENCE</scope>
    <source>
        <strain evidence="2">ATCC 10048</strain>
    </source>
</reference>
<dbReference type="Gene3D" id="3.30.565.60">
    <property type="match status" value="1"/>
</dbReference>